<sequence>MNPEVQRDIDADRCTLTVFMTAGDAGAGAAYWQERENGPRAAYALMADARDRWDAKTVTFGDYAVRYESLAGRPDVALAFVRSPDGGGGGFPSNNSESLMELYQGALPEIHSVDGQNTYTKAGLAAMLLDVMETFQPDTIHTLDYSDKNIGADHSDHRAAAYLAFDAHRKYRTPHSIGAYMAYGVDTLPANVFYTVDDRKMDVFMAYAVHDSKVCQTTGACRNGAYDIRSFRQYRNAGEQGGGQNVMPLATVSASSGGNVTKAVDGLTSGGPVAPGNEWTTSGGKAGSWIYGRFANVQTIDRVVLYDRPNPTDQVTSGKLTFSDGSAVTVGALPNTGEGKVVTFPARTVWSLKFTVTGVSAGTRNTGLAEMQTFATSVAPQATVTVSSQNVATNQQAAKAVDGYTAGQGFPTNREWATAGGKAGSWLKLSWLKPQSIAKVVLYDRSNGSDQITGGKLTFSDGSSVNVPPLPNYGTPLTVSFSKRTVTSMTFTVTTVSAATRNVGLAEIQVEAPR</sequence>
<dbReference type="Gene3D" id="2.60.120.260">
    <property type="entry name" value="Galactose-binding domain-like"/>
    <property type="match status" value="2"/>
</dbReference>
<accession>A0A7W7I5J4</accession>
<dbReference type="SUPFAM" id="SSF102588">
    <property type="entry name" value="LmbE-like"/>
    <property type="match status" value="1"/>
</dbReference>
<protein>
    <submittedName>
        <fullName evidence="2">LmbE family N-acetylglucosaminyl deacetylase</fullName>
    </submittedName>
</protein>
<dbReference type="AlphaFoldDB" id="A0A7W7I5J4"/>
<reference evidence="2 3" key="1">
    <citation type="submission" date="2020-08" db="EMBL/GenBank/DDBJ databases">
        <title>Sequencing the genomes of 1000 actinobacteria strains.</title>
        <authorList>
            <person name="Klenk H.-P."/>
        </authorList>
    </citation>
    <scope>NUCLEOTIDE SEQUENCE [LARGE SCALE GENOMIC DNA]</scope>
    <source>
        <strain evidence="2 3">DSM 43149</strain>
    </source>
</reference>
<dbReference type="Proteomes" id="UP000578112">
    <property type="component" value="Unassembled WGS sequence"/>
</dbReference>
<organism evidence="2 3">
    <name type="scientific">Actinoplanes digitatis</name>
    <dbReference type="NCBI Taxonomy" id="1868"/>
    <lineage>
        <taxon>Bacteria</taxon>
        <taxon>Bacillati</taxon>
        <taxon>Actinomycetota</taxon>
        <taxon>Actinomycetes</taxon>
        <taxon>Micromonosporales</taxon>
        <taxon>Micromonosporaceae</taxon>
        <taxon>Actinoplanes</taxon>
    </lineage>
</organism>
<name>A0A7W7I5J4_9ACTN</name>
<evidence type="ECO:0000313" key="3">
    <source>
        <dbReference type="Proteomes" id="UP000578112"/>
    </source>
</evidence>
<comment type="caution">
    <text evidence="2">The sequence shown here is derived from an EMBL/GenBank/DDBJ whole genome shotgun (WGS) entry which is preliminary data.</text>
</comment>
<dbReference type="InterPro" id="IPR024078">
    <property type="entry name" value="LmbE-like_dom_sf"/>
</dbReference>
<evidence type="ECO:0000313" key="2">
    <source>
        <dbReference type="EMBL" id="MBB4766696.1"/>
    </source>
</evidence>
<keyword evidence="3" id="KW-1185">Reference proteome</keyword>
<dbReference type="SUPFAM" id="SSF49785">
    <property type="entry name" value="Galactose-binding domain-like"/>
    <property type="match status" value="2"/>
</dbReference>
<feature type="domain" description="DUF7402" evidence="1">
    <location>
        <begin position="378"/>
        <end position="510"/>
    </location>
</feature>
<gene>
    <name evidence="2" type="ORF">BJ971_007252</name>
</gene>
<dbReference type="InterPro" id="IPR008979">
    <property type="entry name" value="Galactose-bd-like_sf"/>
</dbReference>
<dbReference type="Pfam" id="PF24135">
    <property type="entry name" value="DUF7402"/>
    <property type="match status" value="2"/>
</dbReference>
<dbReference type="InterPro" id="IPR055826">
    <property type="entry name" value="DUF7402"/>
</dbReference>
<dbReference type="Gene3D" id="3.40.50.10320">
    <property type="entry name" value="LmbE-like"/>
    <property type="match status" value="1"/>
</dbReference>
<proteinExistence type="predicted"/>
<dbReference type="EMBL" id="JACHNH010000001">
    <property type="protein sequence ID" value="MBB4766696.1"/>
    <property type="molecule type" value="Genomic_DNA"/>
</dbReference>
<feature type="domain" description="DUF7402" evidence="1">
    <location>
        <begin position="247"/>
        <end position="374"/>
    </location>
</feature>
<evidence type="ECO:0000259" key="1">
    <source>
        <dbReference type="Pfam" id="PF24135"/>
    </source>
</evidence>